<dbReference type="Pfam" id="PF13041">
    <property type="entry name" value="PPR_2"/>
    <property type="match status" value="2"/>
</dbReference>
<dbReference type="InParanoid" id="A0A7J7C9H9"/>
<feature type="domain" description="PROP1-like PPR" evidence="5">
    <location>
        <begin position="242"/>
        <end position="383"/>
    </location>
</feature>
<feature type="region of interest" description="Disordered" evidence="4">
    <location>
        <begin position="48"/>
        <end position="71"/>
    </location>
</feature>
<keyword evidence="2" id="KW-0677">Repeat</keyword>
<feature type="repeat" description="PPR" evidence="3">
    <location>
        <begin position="189"/>
        <end position="223"/>
    </location>
</feature>
<feature type="repeat" description="PPR" evidence="3">
    <location>
        <begin position="777"/>
        <end position="811"/>
    </location>
</feature>
<dbReference type="FunCoup" id="A0A7J7C9H9">
    <property type="interactions" value="2323"/>
</dbReference>
<dbReference type="InterPro" id="IPR033443">
    <property type="entry name" value="PROP1-like_PPR_dom"/>
</dbReference>
<feature type="repeat" description="PPR" evidence="3">
    <location>
        <begin position="329"/>
        <end position="363"/>
    </location>
</feature>
<feature type="repeat" description="PPR" evidence="3">
    <location>
        <begin position="847"/>
        <end position="881"/>
    </location>
</feature>
<proteinExistence type="inferred from homology"/>
<reference evidence="6 7" key="1">
    <citation type="journal article" date="2020" name="Nat. Commun.">
        <title>Genome of Tripterygium wilfordii and identification of cytochrome P450 involved in triptolide biosynthesis.</title>
        <authorList>
            <person name="Tu L."/>
            <person name="Su P."/>
            <person name="Zhang Z."/>
            <person name="Gao L."/>
            <person name="Wang J."/>
            <person name="Hu T."/>
            <person name="Zhou J."/>
            <person name="Zhang Y."/>
            <person name="Zhao Y."/>
            <person name="Liu Y."/>
            <person name="Song Y."/>
            <person name="Tong Y."/>
            <person name="Lu Y."/>
            <person name="Yang J."/>
            <person name="Xu C."/>
            <person name="Jia M."/>
            <person name="Peters R.J."/>
            <person name="Huang L."/>
            <person name="Gao W."/>
        </authorList>
    </citation>
    <scope>NUCLEOTIDE SEQUENCE [LARGE SCALE GENOMIC DNA]</scope>
    <source>
        <strain evidence="7">cv. XIE 37</strain>
        <tissue evidence="6">Leaf</tissue>
    </source>
</reference>
<dbReference type="SUPFAM" id="SSF48452">
    <property type="entry name" value="TPR-like"/>
    <property type="match status" value="1"/>
</dbReference>
<dbReference type="Proteomes" id="UP000593562">
    <property type="component" value="Unassembled WGS sequence"/>
</dbReference>
<feature type="repeat" description="PPR" evidence="3">
    <location>
        <begin position="294"/>
        <end position="328"/>
    </location>
</feature>
<evidence type="ECO:0000256" key="2">
    <source>
        <dbReference type="ARBA" id="ARBA00022737"/>
    </source>
</evidence>
<dbReference type="Pfam" id="PF17177">
    <property type="entry name" value="PPR_long"/>
    <property type="match status" value="1"/>
</dbReference>
<evidence type="ECO:0000313" key="7">
    <source>
        <dbReference type="Proteomes" id="UP000593562"/>
    </source>
</evidence>
<sequence>MDSLIFKSTFLPPPLPNHRTKPHKSSKPPNKTRRIIIFSSVYRDPWSLSDGDPARPKPKSKNPKHRLSDDDARRIIKKKAQYLSVLRRNQGPQAQTPKWIKRTPEQMVQYLQDDRNGHLYGKHVVAAIKTVRALSERRGEEYDMRMVMSSFVGKLTFREMCVVLKEQKGWRQVKDFFAWMKLQFSYRPSVIAYTIVLRVYGQVGKIKLAEHTFLEMLEAGCEPDEVACGTMLCSYARWGQHKAMLSFHSAVQERGVMLSVAVYNFILSSLQKKSLHGKVIEIWKQMVVNGVAPNNFTFTVIVSSLVKEHHYEEALRTFNEMKNLGLVPEEVIYSLLISLSTKTGNWDQALKLYEDMRSLAIVPSNFTCASLLTMYYKIGDYSKALSLFSEMGRNKIAADEVIYGLLIRIYGKLGLYEDAEKMFEETQQLGILSDEKTYLAMAQVHLNSRNVEKALDVIALMKSRTIWLSRFGCIVLLQCYVMKEDLESAEAAFQALSKTGFPDTGSCNDMLNLYARLEMTEKAKDLIAHIRKNQVGFDLQLLKTVMEIYCEQGMLKDAEQLIGEMATNRSFKGNNFILTLHEVVGGQNSQHSDSEENPEASSELDTTALAVMLRLHLADGKTTKTGDILKLLLETSGGLSVVTQLVSRFTREGDISRGKTLYDLTVKLGYKLNDGAVASLISSYGKLQKVELAQEVFAAYVDSPACGKLVFNSMIDAYAKVGRLEEAYLLYKEVIKKGHDLGAVAISIIVNALTNCGKHQEAQNIIRGTLQDGMELDTIAYNTFIKAMLVAGKLHFATSIYKCLLSSGCTPSIQTYNTMISVYGRGRKLDDAIEMFNSARNLGVSLDEKAYTNMINFLGKAGKIHEASRLFSEMQEVGIKPGMVSCNIMSNVYAMVGLHGEIENLFVAMQRDGPSPDSFTFLSLIRAYAASSKYSEAEETIKVMQKKGIRPSCGHFNHLLSAFAKSGMMGEAGRVYKEMLTSGFSPDVACNRTMLRGYMDYGHVEEGIRFFEQIQKSLQQDKFVMSAAVYLYKFAGRELEAEAVLNSLNSSGVRFLNDLQVGSKIKLG</sequence>
<feature type="compositionally biased region" description="Basic residues" evidence="4">
    <location>
        <begin position="56"/>
        <end position="65"/>
    </location>
</feature>
<organism evidence="6 7">
    <name type="scientific">Tripterygium wilfordii</name>
    <name type="common">Thunder God vine</name>
    <dbReference type="NCBI Taxonomy" id="458696"/>
    <lineage>
        <taxon>Eukaryota</taxon>
        <taxon>Viridiplantae</taxon>
        <taxon>Streptophyta</taxon>
        <taxon>Embryophyta</taxon>
        <taxon>Tracheophyta</taxon>
        <taxon>Spermatophyta</taxon>
        <taxon>Magnoliopsida</taxon>
        <taxon>eudicotyledons</taxon>
        <taxon>Gunneridae</taxon>
        <taxon>Pentapetalae</taxon>
        <taxon>rosids</taxon>
        <taxon>fabids</taxon>
        <taxon>Celastrales</taxon>
        <taxon>Celastraceae</taxon>
        <taxon>Tripterygium</taxon>
    </lineage>
</organism>
<comment type="similarity">
    <text evidence="1">Belongs to the PPR family. P subfamily.</text>
</comment>
<dbReference type="PANTHER" id="PTHR47447:SF24">
    <property type="entry name" value="PENTATRICOPEPTIDE REPEAT-CONTAINING PROTEIN"/>
    <property type="match status" value="1"/>
</dbReference>
<dbReference type="Pfam" id="PF01535">
    <property type="entry name" value="PPR"/>
    <property type="match status" value="3"/>
</dbReference>
<dbReference type="InterPro" id="IPR011990">
    <property type="entry name" value="TPR-like_helical_dom_sf"/>
</dbReference>
<dbReference type="PROSITE" id="PS51375">
    <property type="entry name" value="PPR"/>
    <property type="match status" value="12"/>
</dbReference>
<evidence type="ECO:0000256" key="3">
    <source>
        <dbReference type="PROSITE-ProRule" id="PRU00708"/>
    </source>
</evidence>
<feature type="repeat" description="PPR" evidence="3">
    <location>
        <begin position="952"/>
        <end position="986"/>
    </location>
</feature>
<accession>A0A7J7C9H9</accession>
<feature type="repeat" description="PPR" evidence="3">
    <location>
        <begin position="707"/>
        <end position="741"/>
    </location>
</feature>
<dbReference type="NCBIfam" id="TIGR00756">
    <property type="entry name" value="PPR"/>
    <property type="match status" value="10"/>
</dbReference>
<dbReference type="PANTHER" id="PTHR47447">
    <property type="entry name" value="OS03G0856100 PROTEIN"/>
    <property type="match status" value="1"/>
</dbReference>
<keyword evidence="7" id="KW-1185">Reference proteome</keyword>
<protein>
    <submittedName>
        <fullName evidence="6">Pentatricopeptide repeat-containing protein</fullName>
    </submittedName>
</protein>
<feature type="repeat" description="PPR" evidence="3">
    <location>
        <begin position="917"/>
        <end position="951"/>
    </location>
</feature>
<dbReference type="AlphaFoldDB" id="A0A7J7C9H9"/>
<dbReference type="EMBL" id="JAAARO010000019">
    <property type="protein sequence ID" value="KAF5730779.1"/>
    <property type="molecule type" value="Genomic_DNA"/>
</dbReference>
<dbReference type="InterPro" id="IPR002885">
    <property type="entry name" value="PPR_rpt"/>
</dbReference>
<feature type="compositionally biased region" description="Basic residues" evidence="4">
    <location>
        <begin position="18"/>
        <end position="34"/>
    </location>
</feature>
<gene>
    <name evidence="6" type="ORF">HS088_TW19G00376</name>
</gene>
<comment type="caution">
    <text evidence="6">The sequence shown here is derived from an EMBL/GenBank/DDBJ whole genome shotgun (WGS) entry which is preliminary data.</text>
</comment>
<evidence type="ECO:0000259" key="5">
    <source>
        <dbReference type="Pfam" id="PF17177"/>
    </source>
</evidence>
<feature type="repeat" description="PPR" evidence="3">
    <location>
        <begin position="364"/>
        <end position="398"/>
    </location>
</feature>
<feature type="region of interest" description="Disordered" evidence="4">
    <location>
        <begin position="1"/>
        <end position="34"/>
    </location>
</feature>
<dbReference type="Gene3D" id="1.25.40.10">
    <property type="entry name" value="Tetratricopeptide repeat domain"/>
    <property type="match status" value="7"/>
</dbReference>
<evidence type="ECO:0000313" key="6">
    <source>
        <dbReference type="EMBL" id="KAF5730779.1"/>
    </source>
</evidence>
<name>A0A7J7C9H9_TRIWF</name>
<evidence type="ECO:0000256" key="4">
    <source>
        <dbReference type="SAM" id="MobiDB-lite"/>
    </source>
</evidence>
<feature type="repeat" description="PPR" evidence="3">
    <location>
        <begin position="812"/>
        <end position="846"/>
    </location>
</feature>
<feature type="repeat" description="PPR" evidence="3">
    <location>
        <begin position="399"/>
        <end position="433"/>
    </location>
</feature>
<evidence type="ECO:0000256" key="1">
    <source>
        <dbReference type="ARBA" id="ARBA00007626"/>
    </source>
</evidence>
<dbReference type="Pfam" id="PF13812">
    <property type="entry name" value="PPR_3"/>
    <property type="match status" value="2"/>
</dbReference>
<feature type="repeat" description="PPR" evidence="3">
    <location>
        <begin position="259"/>
        <end position="293"/>
    </location>
</feature>